<protein>
    <submittedName>
        <fullName evidence="1">Uncharacterized protein</fullName>
    </submittedName>
</protein>
<dbReference type="AlphaFoldDB" id="A0A5J4K7C9"/>
<proteinExistence type="predicted"/>
<evidence type="ECO:0000313" key="1">
    <source>
        <dbReference type="EMBL" id="GER82599.1"/>
    </source>
</evidence>
<dbReference type="Proteomes" id="UP000334820">
    <property type="component" value="Unassembled WGS sequence"/>
</dbReference>
<organism evidence="1 2">
    <name type="scientific">Thermogemmatispora aurantia</name>
    <dbReference type="NCBI Taxonomy" id="2045279"/>
    <lineage>
        <taxon>Bacteria</taxon>
        <taxon>Bacillati</taxon>
        <taxon>Chloroflexota</taxon>
        <taxon>Ktedonobacteria</taxon>
        <taxon>Thermogemmatisporales</taxon>
        <taxon>Thermogemmatisporaceae</taxon>
        <taxon>Thermogemmatispora</taxon>
    </lineage>
</organism>
<sequence length="50" mass="5479">MLIFSLLCTRGPNSLHGAGAEPMVYWAKKQAILRDKSKRRQGRGPGSGTH</sequence>
<keyword evidence="2" id="KW-1185">Reference proteome</keyword>
<comment type="caution">
    <text evidence="1">The sequence shown here is derived from an EMBL/GenBank/DDBJ whole genome shotgun (WGS) entry which is preliminary data.</text>
</comment>
<dbReference type="EMBL" id="BKZV01000001">
    <property type="protein sequence ID" value="GER82599.1"/>
    <property type="molecule type" value="Genomic_DNA"/>
</dbReference>
<name>A0A5J4K7C9_9CHLR</name>
<evidence type="ECO:0000313" key="2">
    <source>
        <dbReference type="Proteomes" id="UP000334820"/>
    </source>
</evidence>
<reference evidence="1 2" key="1">
    <citation type="journal article" date="2019" name="Int. J. Syst. Evol. Microbiol.">
        <title>Thermogemmatispora aurantia sp. nov. and Thermogemmatispora argillosa sp. nov., within the class Ktedonobacteria, and emended description of the genus Thermogemmatispora.</title>
        <authorList>
            <person name="Zheng Y."/>
            <person name="Wang C.M."/>
            <person name="Sakai Y."/>
            <person name="Abe K."/>
            <person name="Yokota A."/>
            <person name="Yabe S."/>
        </authorList>
    </citation>
    <scope>NUCLEOTIDE SEQUENCE [LARGE SCALE GENOMIC DNA]</scope>
    <source>
        <strain evidence="1 2">A1-2</strain>
    </source>
</reference>
<gene>
    <name evidence="1" type="ORF">KTAU_12360</name>
</gene>
<accession>A0A5J4K7C9</accession>